<reference evidence="1 2" key="1">
    <citation type="submission" date="2020-06" db="EMBL/GenBank/DDBJ databases">
        <title>Nonomuraea sp. SMC257, a novel actinomycete isolated from soil.</title>
        <authorList>
            <person name="Chanama M."/>
        </authorList>
    </citation>
    <scope>NUCLEOTIDE SEQUENCE [LARGE SCALE GENOMIC DNA]</scope>
    <source>
        <strain evidence="1 2">SMC257</strain>
    </source>
</reference>
<protein>
    <submittedName>
        <fullName evidence="1">Antibiotic biosynthesis monooxygenase</fullName>
    </submittedName>
</protein>
<dbReference type="AlphaFoldDB" id="A0A7Y6I5F6"/>
<keyword evidence="2" id="KW-1185">Reference proteome</keyword>
<accession>A0A7Y6I5F6</accession>
<dbReference type="Proteomes" id="UP000586042">
    <property type="component" value="Unassembled WGS sequence"/>
</dbReference>
<dbReference type="SUPFAM" id="SSF54909">
    <property type="entry name" value="Dimeric alpha+beta barrel"/>
    <property type="match status" value="1"/>
</dbReference>
<evidence type="ECO:0000313" key="2">
    <source>
        <dbReference type="Proteomes" id="UP000586042"/>
    </source>
</evidence>
<dbReference type="Gene3D" id="3.30.70.100">
    <property type="match status" value="1"/>
</dbReference>
<keyword evidence="1" id="KW-0503">Monooxygenase</keyword>
<keyword evidence="1" id="KW-0560">Oxidoreductase</keyword>
<comment type="caution">
    <text evidence="1">The sequence shown here is derived from an EMBL/GenBank/DDBJ whole genome shotgun (WGS) entry which is preliminary data.</text>
</comment>
<dbReference type="RefSeq" id="WP_175589482.1">
    <property type="nucleotide sequence ID" value="NZ_JABWGN010000004.1"/>
</dbReference>
<dbReference type="EMBL" id="JABWGN010000004">
    <property type="protein sequence ID" value="NUW32038.1"/>
    <property type="molecule type" value="Genomic_DNA"/>
</dbReference>
<name>A0A7Y6I5F6_9ACTN</name>
<dbReference type="GO" id="GO:0004497">
    <property type="term" value="F:monooxygenase activity"/>
    <property type="evidence" value="ECO:0007669"/>
    <property type="project" value="UniProtKB-KW"/>
</dbReference>
<sequence>MKTGFIAYHYPYAHYRDQFARHVEGVARVFRNVTGCLSADCWLAEDGESVVSIVKMDSPGALEAAFATLRSAETKEALEAEFGASPPGSVDGTNDELFVRPHVIHQIVSL</sequence>
<proteinExistence type="predicted"/>
<gene>
    <name evidence="1" type="ORF">HTZ77_11435</name>
</gene>
<evidence type="ECO:0000313" key="1">
    <source>
        <dbReference type="EMBL" id="NUW32038.1"/>
    </source>
</evidence>
<dbReference type="InterPro" id="IPR011008">
    <property type="entry name" value="Dimeric_a/b-barrel"/>
</dbReference>
<organism evidence="1 2">
    <name type="scientific">Nonomuraea montanisoli</name>
    <dbReference type="NCBI Taxonomy" id="2741721"/>
    <lineage>
        <taxon>Bacteria</taxon>
        <taxon>Bacillati</taxon>
        <taxon>Actinomycetota</taxon>
        <taxon>Actinomycetes</taxon>
        <taxon>Streptosporangiales</taxon>
        <taxon>Streptosporangiaceae</taxon>
        <taxon>Nonomuraea</taxon>
    </lineage>
</organism>